<organism evidence="2 3">
    <name type="scientific">Coprinopsis cinerea (strain Okayama-7 / 130 / ATCC MYA-4618 / FGSC 9003)</name>
    <name type="common">Inky cap fungus</name>
    <name type="synonym">Hormographiella aspergillata</name>
    <dbReference type="NCBI Taxonomy" id="240176"/>
    <lineage>
        <taxon>Eukaryota</taxon>
        <taxon>Fungi</taxon>
        <taxon>Dikarya</taxon>
        <taxon>Basidiomycota</taxon>
        <taxon>Agaricomycotina</taxon>
        <taxon>Agaricomycetes</taxon>
        <taxon>Agaricomycetidae</taxon>
        <taxon>Agaricales</taxon>
        <taxon>Agaricineae</taxon>
        <taxon>Psathyrellaceae</taxon>
        <taxon>Coprinopsis</taxon>
    </lineage>
</organism>
<evidence type="ECO:0000256" key="1">
    <source>
        <dbReference type="SAM" id="MobiDB-lite"/>
    </source>
</evidence>
<dbReference type="AlphaFoldDB" id="A8NDS5"/>
<dbReference type="RefSeq" id="XP_001832847.1">
    <property type="nucleotide sequence ID" value="XM_001832795.1"/>
</dbReference>
<evidence type="ECO:0000313" key="3">
    <source>
        <dbReference type="Proteomes" id="UP000001861"/>
    </source>
</evidence>
<sequence>MARTRQWRRGIIWELSRLKHLKPTTVRRKVPQMTGGGQWTKPPTAFDALPTEIATDIILDVLEEWLKYDVLVHSYTYTFVSIRHVFGHPLSSLCQNWRRLYLEILLCSPSIRKQVGVDYIGCTVEEAAVVREWHPDFKIEGALLLLGDPNQPLSTIGSHGTDQVPDISFHQLFPSDPEILSSVVAIEWSEPGTTTSPAGPPPNIEQPVLDICRGACKDTSEVAKVEESNGNAGVASTEGEEEDEDDDPQEDLEQDDHIWALRRSFLAEELVSFAFAYCSRLLGALAEFTNLKRLELPAWLLALGYTSVTHNQPTTTFPVSSDTSVAVDRHLTDLVGGYVLPDTLSSQLSALLRRLDYVNIVGYPFSILGIFLRETVPSPEFKTCFGHGVGWAIESLLRERFKHLVEGMVCPSVLKTLKGLGWRSNCQFETVGFDSVLHELLGMKMAPSESDGLVFEEIYAANVSDYGLVPSPFLSIPIIDSSATTLKRLILDLRFDEYGENTPLESNRQKQASNGRTRHHCMLLRRFDELLPNIEYIDVTVPEICTSLFGGPPCRPKKRNGTFIVTVCRSSARGQTCPRALEVSEGEADSGGEVGKVLRTMEARVVPGLVKLSEPHFREMDDWDVEFRIRTRETASGNRSSNGPSGLENSMPPRHIVVISPFTETISMIRLERAELAERAANSTRTRRWDQIVYYASRREYGEWLDDALAAYGESKMVGMRWLDYSWDTRVQERN</sequence>
<dbReference type="KEGG" id="cci:CC1G_10696"/>
<protein>
    <submittedName>
        <fullName evidence="2">Uncharacterized protein</fullName>
    </submittedName>
</protein>
<gene>
    <name evidence="2" type="ORF">CC1G_10696</name>
</gene>
<dbReference type="EMBL" id="AACS02000002">
    <property type="protein sequence ID" value="EAU89000.1"/>
    <property type="molecule type" value="Genomic_DNA"/>
</dbReference>
<proteinExistence type="predicted"/>
<dbReference type="GeneID" id="6009338"/>
<dbReference type="VEuPathDB" id="FungiDB:CC1G_10696"/>
<feature type="region of interest" description="Disordered" evidence="1">
    <location>
        <begin position="222"/>
        <end position="251"/>
    </location>
</feature>
<accession>A8NDS5</accession>
<name>A8NDS5_COPC7</name>
<comment type="caution">
    <text evidence="2">The sequence shown here is derived from an EMBL/GenBank/DDBJ whole genome shotgun (WGS) entry which is preliminary data.</text>
</comment>
<reference evidence="2 3" key="1">
    <citation type="journal article" date="2010" name="Proc. Natl. Acad. Sci. U.S.A.">
        <title>Insights into evolution of multicellular fungi from the assembled chromosomes of the mushroom Coprinopsis cinerea (Coprinus cinereus).</title>
        <authorList>
            <person name="Stajich J.E."/>
            <person name="Wilke S.K."/>
            <person name="Ahren D."/>
            <person name="Au C.H."/>
            <person name="Birren B.W."/>
            <person name="Borodovsky M."/>
            <person name="Burns C."/>
            <person name="Canback B."/>
            <person name="Casselton L.A."/>
            <person name="Cheng C.K."/>
            <person name="Deng J."/>
            <person name="Dietrich F.S."/>
            <person name="Fargo D.C."/>
            <person name="Farman M.L."/>
            <person name="Gathman A.C."/>
            <person name="Goldberg J."/>
            <person name="Guigo R."/>
            <person name="Hoegger P.J."/>
            <person name="Hooker J.B."/>
            <person name="Huggins A."/>
            <person name="James T.Y."/>
            <person name="Kamada T."/>
            <person name="Kilaru S."/>
            <person name="Kodira C."/>
            <person name="Kues U."/>
            <person name="Kupfer D."/>
            <person name="Kwan H.S."/>
            <person name="Lomsadze A."/>
            <person name="Li W."/>
            <person name="Lilly W.W."/>
            <person name="Ma L.J."/>
            <person name="Mackey A.J."/>
            <person name="Manning G."/>
            <person name="Martin F."/>
            <person name="Muraguchi H."/>
            <person name="Natvig D.O."/>
            <person name="Palmerini H."/>
            <person name="Ramesh M.A."/>
            <person name="Rehmeyer C.J."/>
            <person name="Roe B.A."/>
            <person name="Shenoy N."/>
            <person name="Stanke M."/>
            <person name="Ter-Hovhannisyan V."/>
            <person name="Tunlid A."/>
            <person name="Velagapudi R."/>
            <person name="Vision T.J."/>
            <person name="Zeng Q."/>
            <person name="Zolan M.E."/>
            <person name="Pukkila P.J."/>
        </authorList>
    </citation>
    <scope>NUCLEOTIDE SEQUENCE [LARGE SCALE GENOMIC DNA]</scope>
    <source>
        <strain evidence="3">Okayama-7 / 130 / ATCC MYA-4618 / FGSC 9003</strain>
    </source>
</reference>
<dbReference type="Proteomes" id="UP000001861">
    <property type="component" value="Unassembled WGS sequence"/>
</dbReference>
<feature type="compositionally biased region" description="Acidic residues" evidence="1">
    <location>
        <begin position="238"/>
        <end position="251"/>
    </location>
</feature>
<keyword evidence="3" id="KW-1185">Reference proteome</keyword>
<dbReference type="InParanoid" id="A8NDS5"/>
<evidence type="ECO:0000313" key="2">
    <source>
        <dbReference type="EMBL" id="EAU89000.1"/>
    </source>
</evidence>